<keyword evidence="6 7" id="KW-0648">Protein biosynthesis</keyword>
<evidence type="ECO:0000313" key="13">
    <source>
        <dbReference type="Proteomes" id="UP000177614"/>
    </source>
</evidence>
<dbReference type="InterPro" id="IPR011768">
    <property type="entry name" value="Transl_elongation_fac_P"/>
</dbReference>
<keyword evidence="5 7" id="KW-0251">Elongation factor</keyword>
<organism evidence="12 13">
    <name type="scientific">Candidatus Abawacabacteria bacterium RBG_16_42_10</name>
    <dbReference type="NCBI Taxonomy" id="1817814"/>
    <lineage>
        <taxon>Bacteria</taxon>
        <taxon>Candidatus Abawacaibacteriota</taxon>
    </lineage>
</organism>
<dbReference type="GO" id="GO:0043043">
    <property type="term" value="P:peptide biosynthetic process"/>
    <property type="evidence" value="ECO:0007669"/>
    <property type="project" value="InterPro"/>
</dbReference>
<feature type="domain" description="Elongation factor P C-terminal" evidence="10">
    <location>
        <begin position="128"/>
        <end position="183"/>
    </location>
</feature>
<dbReference type="FunFam" id="2.30.30.30:FF:000003">
    <property type="entry name" value="Elongation factor P"/>
    <property type="match status" value="1"/>
</dbReference>
<comment type="similarity">
    <text evidence="3 7 9">Belongs to the elongation factor P family.</text>
</comment>
<dbReference type="GO" id="GO:0003746">
    <property type="term" value="F:translation elongation factor activity"/>
    <property type="evidence" value="ECO:0007669"/>
    <property type="project" value="UniProtKB-UniRule"/>
</dbReference>
<name>A0A1F4XLJ2_9BACT</name>
<dbReference type="InterPro" id="IPR013852">
    <property type="entry name" value="Transl_elong_P/YeiP_CS"/>
</dbReference>
<dbReference type="SUPFAM" id="SSF50249">
    <property type="entry name" value="Nucleic acid-binding proteins"/>
    <property type="match status" value="2"/>
</dbReference>
<comment type="subcellular location">
    <subcellularLocation>
        <location evidence="1 7">Cytoplasm</location>
    </subcellularLocation>
</comment>
<evidence type="ECO:0000256" key="7">
    <source>
        <dbReference type="HAMAP-Rule" id="MF_00141"/>
    </source>
</evidence>
<comment type="pathway">
    <text evidence="2 7">Protein biosynthesis; polypeptide chain elongation.</text>
</comment>
<evidence type="ECO:0000256" key="4">
    <source>
        <dbReference type="ARBA" id="ARBA00022490"/>
    </source>
</evidence>
<dbReference type="NCBIfam" id="TIGR00038">
    <property type="entry name" value="efp"/>
    <property type="match status" value="1"/>
</dbReference>
<dbReference type="InterPro" id="IPR012340">
    <property type="entry name" value="NA-bd_OB-fold"/>
</dbReference>
<dbReference type="InterPro" id="IPR015365">
    <property type="entry name" value="Elong-fact-P_C"/>
</dbReference>
<comment type="function">
    <text evidence="7">Involved in peptide bond synthesis. Stimulates efficient translation and peptide-bond synthesis on native or reconstituted 70S ribosomes in vitro. Probably functions indirectly by altering the affinity of the ribosome for aminoacyl-tRNA, thus increasing their reactivity as acceptors for peptidyl transferase.</text>
</comment>
<dbReference type="Pfam" id="PF01132">
    <property type="entry name" value="EFP"/>
    <property type="match status" value="1"/>
</dbReference>
<dbReference type="Pfam" id="PF09285">
    <property type="entry name" value="Elong-fact-P_C"/>
    <property type="match status" value="1"/>
</dbReference>
<dbReference type="InterPro" id="IPR008991">
    <property type="entry name" value="Translation_prot_SH3-like_sf"/>
</dbReference>
<evidence type="ECO:0000256" key="1">
    <source>
        <dbReference type="ARBA" id="ARBA00004496"/>
    </source>
</evidence>
<sequence>MQYTELRKGTKITIDGEPWIVTEYEFMRMQQRKATVKCTLKNLITGRTLHKTFQPSDNPEEAQLENHRSQYLYRDGDRFAFMDQKSFDQFEMTKEQLGDATDYLLEGADVDIMYFQGKPITLQLPPKVTLKVIDTPPGVKGNTATGGTKKAKLETGISITVPLYVEEGESIRINTENGEFIERVKEGK</sequence>
<dbReference type="AlphaFoldDB" id="A0A1F4XLJ2"/>
<feature type="domain" description="Translation elongation factor P/YeiP central" evidence="11">
    <location>
        <begin position="66"/>
        <end position="120"/>
    </location>
</feature>
<dbReference type="FunFam" id="2.40.50.140:FF:000004">
    <property type="entry name" value="Elongation factor P"/>
    <property type="match status" value="1"/>
</dbReference>
<dbReference type="Gene3D" id="2.40.50.140">
    <property type="entry name" value="Nucleic acid-binding proteins"/>
    <property type="match status" value="2"/>
</dbReference>
<dbReference type="PROSITE" id="PS01275">
    <property type="entry name" value="EFP"/>
    <property type="match status" value="1"/>
</dbReference>
<dbReference type="PANTHER" id="PTHR30053:SF12">
    <property type="entry name" value="ELONGATION FACTOR P (EF-P) FAMILY PROTEIN"/>
    <property type="match status" value="1"/>
</dbReference>
<dbReference type="InterPro" id="IPR001059">
    <property type="entry name" value="Transl_elong_P/YeiP_cen"/>
</dbReference>
<dbReference type="STRING" id="1817814.A2V81_00320"/>
<evidence type="ECO:0000259" key="11">
    <source>
        <dbReference type="SMART" id="SM01185"/>
    </source>
</evidence>
<dbReference type="CDD" id="cd05794">
    <property type="entry name" value="S1_EF-P_repeat_2"/>
    <property type="match status" value="1"/>
</dbReference>
<dbReference type="GO" id="GO:0005829">
    <property type="term" value="C:cytosol"/>
    <property type="evidence" value="ECO:0007669"/>
    <property type="project" value="UniProtKB-ARBA"/>
</dbReference>
<evidence type="ECO:0000256" key="5">
    <source>
        <dbReference type="ARBA" id="ARBA00022768"/>
    </source>
</evidence>
<dbReference type="Gene3D" id="2.30.30.30">
    <property type="match status" value="1"/>
</dbReference>
<keyword evidence="4 7" id="KW-0963">Cytoplasm</keyword>
<protein>
    <recommendedName>
        <fullName evidence="7 8">Elongation factor P</fullName>
        <shortName evidence="7">EF-P</shortName>
    </recommendedName>
</protein>
<evidence type="ECO:0000256" key="6">
    <source>
        <dbReference type="ARBA" id="ARBA00022917"/>
    </source>
</evidence>
<proteinExistence type="inferred from homology"/>
<dbReference type="SUPFAM" id="SSF50104">
    <property type="entry name" value="Translation proteins SH3-like domain"/>
    <property type="match status" value="1"/>
</dbReference>
<gene>
    <name evidence="7" type="primary">efp</name>
    <name evidence="12" type="ORF">A2V81_00320</name>
</gene>
<evidence type="ECO:0000256" key="2">
    <source>
        <dbReference type="ARBA" id="ARBA00004815"/>
    </source>
</evidence>
<dbReference type="HAMAP" id="MF_00141">
    <property type="entry name" value="EF_P"/>
    <property type="match status" value="1"/>
</dbReference>
<dbReference type="PIRSF" id="PIRSF005901">
    <property type="entry name" value="EF-P"/>
    <property type="match status" value="1"/>
</dbReference>
<dbReference type="SMART" id="SM00841">
    <property type="entry name" value="Elong-fact-P_C"/>
    <property type="match status" value="1"/>
</dbReference>
<evidence type="ECO:0000256" key="9">
    <source>
        <dbReference type="RuleBase" id="RU004389"/>
    </source>
</evidence>
<dbReference type="CDD" id="cd04470">
    <property type="entry name" value="S1_EF-P_repeat_1"/>
    <property type="match status" value="1"/>
</dbReference>
<dbReference type="NCBIfam" id="NF001810">
    <property type="entry name" value="PRK00529.1"/>
    <property type="match status" value="1"/>
</dbReference>
<dbReference type="EMBL" id="MEWR01000006">
    <property type="protein sequence ID" value="OGC82488.1"/>
    <property type="molecule type" value="Genomic_DNA"/>
</dbReference>
<dbReference type="SMART" id="SM01185">
    <property type="entry name" value="EFP"/>
    <property type="match status" value="1"/>
</dbReference>
<dbReference type="PANTHER" id="PTHR30053">
    <property type="entry name" value="ELONGATION FACTOR P"/>
    <property type="match status" value="1"/>
</dbReference>
<dbReference type="Proteomes" id="UP000177614">
    <property type="component" value="Unassembled WGS sequence"/>
</dbReference>
<evidence type="ECO:0000256" key="3">
    <source>
        <dbReference type="ARBA" id="ARBA00009479"/>
    </source>
</evidence>
<evidence type="ECO:0000313" key="12">
    <source>
        <dbReference type="EMBL" id="OGC82488.1"/>
    </source>
</evidence>
<dbReference type="InterPro" id="IPR013185">
    <property type="entry name" value="Transl_elong_KOW-like"/>
</dbReference>
<dbReference type="InterPro" id="IPR014722">
    <property type="entry name" value="Rib_uL2_dom2"/>
</dbReference>
<accession>A0A1F4XLJ2</accession>
<dbReference type="InterPro" id="IPR020599">
    <property type="entry name" value="Transl_elong_fac_P/YeiP"/>
</dbReference>
<reference evidence="12 13" key="1">
    <citation type="journal article" date="2016" name="Nat. Commun.">
        <title>Thousands of microbial genomes shed light on interconnected biogeochemical processes in an aquifer system.</title>
        <authorList>
            <person name="Anantharaman K."/>
            <person name="Brown C.T."/>
            <person name="Hug L.A."/>
            <person name="Sharon I."/>
            <person name="Castelle C.J."/>
            <person name="Probst A.J."/>
            <person name="Thomas B.C."/>
            <person name="Singh A."/>
            <person name="Wilkins M.J."/>
            <person name="Karaoz U."/>
            <person name="Brodie E.L."/>
            <person name="Williams K.H."/>
            <person name="Hubbard S.S."/>
            <person name="Banfield J.F."/>
        </authorList>
    </citation>
    <scope>NUCLEOTIDE SEQUENCE [LARGE SCALE GENOMIC DNA]</scope>
</reference>
<evidence type="ECO:0000256" key="8">
    <source>
        <dbReference type="NCBIfam" id="TIGR00038"/>
    </source>
</evidence>
<dbReference type="Pfam" id="PF08207">
    <property type="entry name" value="EFP_N"/>
    <property type="match status" value="1"/>
</dbReference>
<dbReference type="FunFam" id="2.40.50.140:FF:000009">
    <property type="entry name" value="Elongation factor P"/>
    <property type="match status" value="1"/>
</dbReference>
<comment type="caution">
    <text evidence="12">The sequence shown here is derived from an EMBL/GenBank/DDBJ whole genome shotgun (WGS) entry which is preliminary data.</text>
</comment>
<evidence type="ECO:0000259" key="10">
    <source>
        <dbReference type="SMART" id="SM00841"/>
    </source>
</evidence>
<dbReference type="UniPathway" id="UPA00345"/>